<gene>
    <name evidence="8" type="ORF">Adt_01321</name>
</gene>
<dbReference type="InterPro" id="IPR041118">
    <property type="entry name" value="Rx_N"/>
</dbReference>
<dbReference type="Pfam" id="PF18052">
    <property type="entry name" value="Rx_N"/>
    <property type="match status" value="1"/>
</dbReference>
<dbReference type="Gene3D" id="1.20.5.4130">
    <property type="match status" value="1"/>
</dbReference>
<evidence type="ECO:0000259" key="7">
    <source>
        <dbReference type="Pfam" id="PF18052"/>
    </source>
</evidence>
<evidence type="ECO:0000256" key="1">
    <source>
        <dbReference type="ARBA" id="ARBA00008894"/>
    </source>
</evidence>
<evidence type="ECO:0000313" key="9">
    <source>
        <dbReference type="Proteomes" id="UP001604336"/>
    </source>
</evidence>
<dbReference type="GO" id="GO:0005524">
    <property type="term" value="F:ATP binding"/>
    <property type="evidence" value="ECO:0007669"/>
    <property type="project" value="UniProtKB-KW"/>
</dbReference>
<feature type="domain" description="Disease resistance N-terminal" evidence="7">
    <location>
        <begin position="5"/>
        <end position="75"/>
    </location>
</feature>
<keyword evidence="3" id="KW-0677">Repeat</keyword>
<sequence length="105" mass="12125">MLYAVVEFLLKNSKQLLLYNANLIFDVKGKVEFVYNDLSLFKAFLKNSSEKQNKNETLKELVKQIRDIVYEAEICCSSNYAQGHADLIAIRKNCRLMNLGKKCLD</sequence>
<evidence type="ECO:0000256" key="3">
    <source>
        <dbReference type="ARBA" id="ARBA00022737"/>
    </source>
</evidence>
<evidence type="ECO:0000256" key="6">
    <source>
        <dbReference type="ARBA" id="ARBA00022840"/>
    </source>
</evidence>
<evidence type="ECO:0000256" key="4">
    <source>
        <dbReference type="ARBA" id="ARBA00022741"/>
    </source>
</evidence>
<protein>
    <recommendedName>
        <fullName evidence="7">Disease resistance N-terminal domain-containing protein</fullName>
    </recommendedName>
</protein>
<keyword evidence="2" id="KW-0433">Leucine-rich repeat</keyword>
<comment type="caution">
    <text evidence="8">The sequence shown here is derived from an EMBL/GenBank/DDBJ whole genome shotgun (WGS) entry which is preliminary data.</text>
</comment>
<dbReference type="Proteomes" id="UP001604336">
    <property type="component" value="Unassembled WGS sequence"/>
</dbReference>
<keyword evidence="4" id="KW-0547">Nucleotide-binding</keyword>
<accession>A0ABD1VSM4</accession>
<keyword evidence="9" id="KW-1185">Reference proteome</keyword>
<dbReference type="AlphaFoldDB" id="A0ABD1VSM4"/>
<comment type="similarity">
    <text evidence="1">Belongs to the disease resistance NB-LRR family.</text>
</comment>
<dbReference type="EMBL" id="JBFOLK010000001">
    <property type="protein sequence ID" value="KAL2540343.1"/>
    <property type="molecule type" value="Genomic_DNA"/>
</dbReference>
<evidence type="ECO:0000256" key="2">
    <source>
        <dbReference type="ARBA" id="ARBA00022614"/>
    </source>
</evidence>
<evidence type="ECO:0000256" key="5">
    <source>
        <dbReference type="ARBA" id="ARBA00022821"/>
    </source>
</evidence>
<proteinExistence type="inferred from homology"/>
<keyword evidence="6" id="KW-0067">ATP-binding</keyword>
<dbReference type="InterPro" id="IPR038005">
    <property type="entry name" value="RX-like_CC"/>
</dbReference>
<keyword evidence="5" id="KW-0611">Plant defense</keyword>
<dbReference type="GO" id="GO:0006952">
    <property type="term" value="P:defense response"/>
    <property type="evidence" value="ECO:0007669"/>
    <property type="project" value="UniProtKB-KW"/>
</dbReference>
<evidence type="ECO:0000313" key="8">
    <source>
        <dbReference type="EMBL" id="KAL2540343.1"/>
    </source>
</evidence>
<name>A0ABD1VSM4_9LAMI</name>
<reference evidence="9" key="1">
    <citation type="submission" date="2024-07" db="EMBL/GenBank/DDBJ databases">
        <title>Two chromosome-level genome assemblies of Korean endemic species Abeliophyllum distichum and Forsythia ovata (Oleaceae).</title>
        <authorList>
            <person name="Jang H."/>
        </authorList>
    </citation>
    <scope>NUCLEOTIDE SEQUENCE [LARGE SCALE GENOMIC DNA]</scope>
</reference>
<dbReference type="CDD" id="cd14798">
    <property type="entry name" value="RX-CC_like"/>
    <property type="match status" value="1"/>
</dbReference>
<organism evidence="8 9">
    <name type="scientific">Abeliophyllum distichum</name>
    <dbReference type="NCBI Taxonomy" id="126358"/>
    <lineage>
        <taxon>Eukaryota</taxon>
        <taxon>Viridiplantae</taxon>
        <taxon>Streptophyta</taxon>
        <taxon>Embryophyta</taxon>
        <taxon>Tracheophyta</taxon>
        <taxon>Spermatophyta</taxon>
        <taxon>Magnoliopsida</taxon>
        <taxon>eudicotyledons</taxon>
        <taxon>Gunneridae</taxon>
        <taxon>Pentapetalae</taxon>
        <taxon>asterids</taxon>
        <taxon>lamiids</taxon>
        <taxon>Lamiales</taxon>
        <taxon>Oleaceae</taxon>
        <taxon>Forsythieae</taxon>
        <taxon>Abeliophyllum</taxon>
    </lineage>
</organism>